<keyword evidence="3" id="KW-1185">Reference proteome</keyword>
<proteinExistence type="predicted"/>
<organism evidence="2 3">
    <name type="scientific">Caenorhabditis auriculariae</name>
    <dbReference type="NCBI Taxonomy" id="2777116"/>
    <lineage>
        <taxon>Eukaryota</taxon>
        <taxon>Metazoa</taxon>
        <taxon>Ecdysozoa</taxon>
        <taxon>Nematoda</taxon>
        <taxon>Chromadorea</taxon>
        <taxon>Rhabditida</taxon>
        <taxon>Rhabditina</taxon>
        <taxon>Rhabditomorpha</taxon>
        <taxon>Rhabditoidea</taxon>
        <taxon>Rhabditidae</taxon>
        <taxon>Peloderinae</taxon>
        <taxon>Caenorhabditis</taxon>
    </lineage>
</organism>
<feature type="region of interest" description="Disordered" evidence="1">
    <location>
        <begin position="82"/>
        <end position="110"/>
    </location>
</feature>
<name>A0A8S1HVM8_9PELO</name>
<protein>
    <submittedName>
        <fullName evidence="2">Uncharacterized protein</fullName>
    </submittedName>
</protein>
<evidence type="ECO:0000313" key="2">
    <source>
        <dbReference type="EMBL" id="CAD6199046.1"/>
    </source>
</evidence>
<comment type="caution">
    <text evidence="2">The sequence shown here is derived from an EMBL/GenBank/DDBJ whole genome shotgun (WGS) entry which is preliminary data.</text>
</comment>
<dbReference type="AlphaFoldDB" id="A0A8S1HVM8"/>
<evidence type="ECO:0000256" key="1">
    <source>
        <dbReference type="SAM" id="MobiDB-lite"/>
    </source>
</evidence>
<accession>A0A8S1HVM8</accession>
<dbReference type="Proteomes" id="UP000835052">
    <property type="component" value="Unassembled WGS sequence"/>
</dbReference>
<evidence type="ECO:0000313" key="3">
    <source>
        <dbReference type="Proteomes" id="UP000835052"/>
    </source>
</evidence>
<sequence>MYEYKYTSFERIELDVLTAGSLSTSGNKSEELALFSRSFILLLLSNHHSKKPKRRTTISRNRNGRGCEEAAATTAFALLDRRTLSSPHEQNAGWSLLPRPRKRPPQPSPI</sequence>
<reference evidence="2" key="1">
    <citation type="submission" date="2020-10" db="EMBL/GenBank/DDBJ databases">
        <authorList>
            <person name="Kikuchi T."/>
        </authorList>
    </citation>
    <scope>NUCLEOTIDE SEQUENCE</scope>
    <source>
        <strain evidence="2">NKZ352</strain>
    </source>
</reference>
<gene>
    <name evidence="2" type="ORF">CAUJ_LOCUS14951</name>
</gene>
<dbReference type="EMBL" id="CAJGYM010000151">
    <property type="protein sequence ID" value="CAD6199046.1"/>
    <property type="molecule type" value="Genomic_DNA"/>
</dbReference>